<evidence type="ECO:0000256" key="1">
    <source>
        <dbReference type="SAM" id="MobiDB-lite"/>
    </source>
</evidence>
<accession>A0A8S4S3W6</accession>
<organism evidence="2 3">
    <name type="scientific">Pararge aegeria aegeria</name>
    <dbReference type="NCBI Taxonomy" id="348720"/>
    <lineage>
        <taxon>Eukaryota</taxon>
        <taxon>Metazoa</taxon>
        <taxon>Ecdysozoa</taxon>
        <taxon>Arthropoda</taxon>
        <taxon>Hexapoda</taxon>
        <taxon>Insecta</taxon>
        <taxon>Pterygota</taxon>
        <taxon>Neoptera</taxon>
        <taxon>Endopterygota</taxon>
        <taxon>Lepidoptera</taxon>
        <taxon>Glossata</taxon>
        <taxon>Ditrysia</taxon>
        <taxon>Papilionoidea</taxon>
        <taxon>Nymphalidae</taxon>
        <taxon>Satyrinae</taxon>
        <taxon>Satyrini</taxon>
        <taxon>Parargina</taxon>
        <taxon>Pararge</taxon>
    </lineage>
</organism>
<sequence length="131" mass="15503">MAHESASGAEGSPHHTPSPPHASHLPADSSFHHQIMQSQSPRKNHIAERAKQSLDNNFLLQLKKQQQLQQEILLQHFQQQRQQLAEQHQQQIRQHLKSSRKRRNEELYIEHRRTDFPHLLGRGRAWRFPTR</sequence>
<comment type="caution">
    <text evidence="2">The sequence shown here is derived from an EMBL/GenBank/DDBJ whole genome shotgun (WGS) entry which is preliminary data.</text>
</comment>
<protein>
    <submittedName>
        <fullName evidence="2">Jg11729 protein</fullName>
    </submittedName>
</protein>
<reference evidence="2" key="1">
    <citation type="submission" date="2022-03" db="EMBL/GenBank/DDBJ databases">
        <authorList>
            <person name="Lindestad O."/>
        </authorList>
    </citation>
    <scope>NUCLEOTIDE SEQUENCE</scope>
</reference>
<feature type="region of interest" description="Disordered" evidence="1">
    <location>
        <begin position="86"/>
        <end position="105"/>
    </location>
</feature>
<dbReference type="AlphaFoldDB" id="A0A8S4S3W6"/>
<keyword evidence="3" id="KW-1185">Reference proteome</keyword>
<gene>
    <name evidence="2" type="primary">jg11729</name>
    <name evidence="2" type="ORF">PAEG_LOCUS20541</name>
</gene>
<dbReference type="EMBL" id="CAKXAJ010025836">
    <property type="protein sequence ID" value="CAH2244615.1"/>
    <property type="molecule type" value="Genomic_DNA"/>
</dbReference>
<proteinExistence type="predicted"/>
<evidence type="ECO:0000313" key="3">
    <source>
        <dbReference type="Proteomes" id="UP000838756"/>
    </source>
</evidence>
<dbReference type="Proteomes" id="UP000838756">
    <property type="component" value="Unassembled WGS sequence"/>
</dbReference>
<dbReference type="Gene3D" id="6.10.250.1550">
    <property type="match status" value="1"/>
</dbReference>
<name>A0A8S4S3W6_9NEOP</name>
<evidence type="ECO:0000313" key="2">
    <source>
        <dbReference type="EMBL" id="CAH2244615.1"/>
    </source>
</evidence>
<feature type="region of interest" description="Disordered" evidence="1">
    <location>
        <begin position="1"/>
        <end position="50"/>
    </location>
</feature>
<dbReference type="OrthoDB" id="5232919at2759"/>